<dbReference type="PROSITE" id="PS00154">
    <property type="entry name" value="ATPASE_E1_E2"/>
    <property type="match status" value="1"/>
</dbReference>
<evidence type="ECO:0000256" key="13">
    <source>
        <dbReference type="SAM" id="Phobius"/>
    </source>
</evidence>
<dbReference type="InterPro" id="IPR059000">
    <property type="entry name" value="ATPase_P-type_domA"/>
</dbReference>
<dbReference type="Proteomes" id="UP000247917">
    <property type="component" value="Chromosome"/>
</dbReference>
<feature type="transmembrane region" description="Helical" evidence="13">
    <location>
        <begin position="685"/>
        <end position="706"/>
    </location>
</feature>
<dbReference type="Pfam" id="PF00702">
    <property type="entry name" value="Hydrolase"/>
    <property type="match status" value="1"/>
</dbReference>
<keyword evidence="10 13" id="KW-1133">Transmembrane helix</keyword>
<dbReference type="InterPro" id="IPR023298">
    <property type="entry name" value="ATPase_P-typ_TM_dom_sf"/>
</dbReference>
<dbReference type="InterPro" id="IPR018303">
    <property type="entry name" value="ATPase_P-typ_P_site"/>
</dbReference>
<feature type="transmembrane region" description="Helical" evidence="13">
    <location>
        <begin position="153"/>
        <end position="175"/>
    </location>
</feature>
<dbReference type="PRINTS" id="PR00943">
    <property type="entry name" value="CUATPASE"/>
</dbReference>
<dbReference type="SUPFAM" id="SSF55008">
    <property type="entry name" value="HMA, heavy metal-associated domain"/>
    <property type="match status" value="1"/>
</dbReference>
<dbReference type="PANTHER" id="PTHR43520:SF5">
    <property type="entry name" value="CATION-TRANSPORTING P-TYPE ATPASE-RELATED"/>
    <property type="match status" value="1"/>
</dbReference>
<evidence type="ECO:0000313" key="15">
    <source>
        <dbReference type="EMBL" id="AWU39930.1"/>
    </source>
</evidence>
<feature type="transmembrane region" description="Helical" evidence="13">
    <location>
        <begin position="113"/>
        <end position="133"/>
    </location>
</feature>
<keyword evidence="8" id="KW-0460">Magnesium</keyword>
<evidence type="ECO:0000256" key="10">
    <source>
        <dbReference type="ARBA" id="ARBA00022989"/>
    </source>
</evidence>
<evidence type="ECO:0000256" key="3">
    <source>
        <dbReference type="ARBA" id="ARBA00022448"/>
    </source>
</evidence>
<organism evidence="15 16">
    <name type="scientific">Blattabacterium punctulatus</name>
    <dbReference type="NCBI Taxonomy" id="164514"/>
    <lineage>
        <taxon>Bacteria</taxon>
        <taxon>Pseudomonadati</taxon>
        <taxon>Bacteroidota</taxon>
        <taxon>Flavobacteriia</taxon>
        <taxon>Flavobacteriales</taxon>
        <taxon>Blattabacteriaceae</taxon>
        <taxon>Blattabacterium</taxon>
    </lineage>
</organism>
<dbReference type="InterPro" id="IPR008250">
    <property type="entry name" value="ATPase_P-typ_transduc_dom_A_sf"/>
</dbReference>
<keyword evidence="9" id="KW-1278">Translocase</keyword>
<gene>
    <name evidence="15" type="ORF">DM808_02020</name>
</gene>
<feature type="domain" description="P-type ATPase A" evidence="14">
    <location>
        <begin position="254"/>
        <end position="343"/>
    </location>
</feature>
<evidence type="ECO:0000256" key="6">
    <source>
        <dbReference type="ARBA" id="ARBA00022692"/>
    </source>
</evidence>
<feature type="transmembrane region" description="Helical" evidence="13">
    <location>
        <begin position="712"/>
        <end position="736"/>
    </location>
</feature>
<keyword evidence="3" id="KW-0813">Transport</keyword>
<proteinExistence type="inferred from homology"/>
<accession>A0ABN5M5R9</accession>
<keyword evidence="16" id="KW-1185">Reference proteome</keyword>
<dbReference type="SUPFAM" id="SSF81653">
    <property type="entry name" value="Calcium ATPase, transduction domain A"/>
    <property type="match status" value="1"/>
</dbReference>
<comment type="subcellular location">
    <subcellularLocation>
        <location evidence="1">Cell membrane</location>
        <topology evidence="1">Multi-pass membrane protein</topology>
    </subcellularLocation>
</comment>
<evidence type="ECO:0000256" key="11">
    <source>
        <dbReference type="ARBA" id="ARBA00023065"/>
    </source>
</evidence>
<dbReference type="SUPFAM" id="SSF81665">
    <property type="entry name" value="Calcium ATPase, transmembrane domain M"/>
    <property type="match status" value="1"/>
</dbReference>
<sequence length="742" mass="85573">MKQNENFKFLDDEKISEKIIDFKDKNITSVRFFIPSIHCSSCIMILENLSNIHKNIIESTVDFPNKIIRIIFNHSGLKLSYLAIILEKIGYKPSINFEFLEKKNNKKIFDRKLIGKLAISFFCFGNIMLLAIPEYVGSHEDIWYLENRNFFRYLMLILSLPIVLFSFTDHIKYAILGFKKHIINMDIPISIGILVLFSWSCYEVFFDLGSGYFDSLSGFSFFLLISKIFQIYTHNKIFSFEKSYKSFYPISISKIKKNNKEENILLFSLKKGDHIIIRNEEIIPVDSILIKGYALLDNSFLTGESYLIRKKIGERIYAGSKQKGEAIYLKVIKDVDQSYLSLLWNNKKFRKNKKNFHLNSITNKFSQYFTPIVLIISIITGIYWYFINVSKIFQTVFSVLIITCPCAVVLSTPFILGNFIRIFSKKGFYVKDISTMERISNISTLIFDKTGTITDQNKEKISFIGPYLKCKEKKMISSLLRNSIHPLSKKICSELSINKFYPIKNFREIIGYGIEGIINKVPVKIGSSKYIGGITINNSQGTSVAISINKKFIGYFLFRNYYRKGIEQIFQNLKKKYKIIILSGDNNKLEKKYLESILPKSSKIIFNQSPEKKLDYVKKIQKNGEKVMMIGDGINDSSALNQSEVGVSISETPSSFFPNCDAFIQSNYLNKIFLFLKISRISIKLIIVNFMISLFYNCIGIIFAITGFLTPFIAAILMPLSSLSVIIFSLLSTWIVSRRFLS</sequence>
<evidence type="ECO:0000256" key="4">
    <source>
        <dbReference type="ARBA" id="ARBA00022475"/>
    </source>
</evidence>
<evidence type="ECO:0000313" key="16">
    <source>
        <dbReference type="Proteomes" id="UP000247917"/>
    </source>
</evidence>
<comment type="similarity">
    <text evidence="2">Belongs to the cation transport ATPase (P-type) (TC 3.A.3) family. Type IB subfamily.</text>
</comment>
<dbReference type="EMBL" id="CP029812">
    <property type="protein sequence ID" value="AWU39930.1"/>
    <property type="molecule type" value="Genomic_DNA"/>
</dbReference>
<reference evidence="15 16" key="1">
    <citation type="journal article" date="2018" name="Genome Biol. Evol.">
        <title>Parallel and Gradual Genome Erosion in the Blattabacterium Endosymbionts of Mastotermes darwiniensis and Cryptocercus Wood Roaches.</title>
        <authorList>
            <person name="Kinjo Y."/>
            <person name="Bourguignon T."/>
            <person name="Tong K.J."/>
            <person name="Kuwahara H."/>
            <person name="Lim S.J."/>
            <person name="Yoon K.B."/>
            <person name="Shigenobu S."/>
            <person name="Park Y.C."/>
            <person name="Nalepa C.A."/>
            <person name="Hongoh Y."/>
            <person name="Ohkuma M."/>
            <person name="Lo N."/>
            <person name="Tokuda G."/>
        </authorList>
    </citation>
    <scope>NUCLEOTIDE SEQUENCE [LARGE SCALE GENOMIC DNA]</scope>
    <source>
        <strain evidence="15 16">CPUsv</strain>
    </source>
</reference>
<evidence type="ECO:0000256" key="1">
    <source>
        <dbReference type="ARBA" id="ARBA00004651"/>
    </source>
</evidence>
<keyword evidence="5" id="KW-0597">Phosphoprotein</keyword>
<evidence type="ECO:0000256" key="2">
    <source>
        <dbReference type="ARBA" id="ARBA00006024"/>
    </source>
</evidence>
<feature type="transmembrane region" description="Helical" evidence="13">
    <location>
        <begin position="368"/>
        <end position="386"/>
    </location>
</feature>
<dbReference type="Pfam" id="PF00122">
    <property type="entry name" value="E1-E2_ATPase"/>
    <property type="match status" value="1"/>
</dbReference>
<dbReference type="InterPro" id="IPR023214">
    <property type="entry name" value="HAD_sf"/>
</dbReference>
<dbReference type="InterPro" id="IPR036412">
    <property type="entry name" value="HAD-like_sf"/>
</dbReference>
<feature type="transmembrane region" description="Helical" evidence="13">
    <location>
        <begin position="392"/>
        <end position="416"/>
    </location>
</feature>
<keyword evidence="4" id="KW-1003">Cell membrane</keyword>
<name>A0ABN5M5R9_9FLAO</name>
<feature type="transmembrane region" description="Helical" evidence="13">
    <location>
        <begin position="212"/>
        <end position="232"/>
    </location>
</feature>
<evidence type="ECO:0000256" key="7">
    <source>
        <dbReference type="ARBA" id="ARBA00022723"/>
    </source>
</evidence>
<feature type="transmembrane region" description="Helical" evidence="13">
    <location>
        <begin position="187"/>
        <end position="206"/>
    </location>
</feature>
<dbReference type="Gene3D" id="3.40.50.1000">
    <property type="entry name" value="HAD superfamily/HAD-like"/>
    <property type="match status" value="1"/>
</dbReference>
<evidence type="ECO:0000256" key="8">
    <source>
        <dbReference type="ARBA" id="ARBA00022842"/>
    </source>
</evidence>
<dbReference type="InterPro" id="IPR023299">
    <property type="entry name" value="ATPase_P-typ_cyto_dom_N"/>
</dbReference>
<dbReference type="InterPro" id="IPR036163">
    <property type="entry name" value="HMA_dom_sf"/>
</dbReference>
<keyword evidence="6 13" id="KW-0812">Transmembrane</keyword>
<dbReference type="RefSeq" id="WP_110495321.1">
    <property type="nucleotide sequence ID" value="NZ_CP029811.1"/>
</dbReference>
<evidence type="ECO:0000256" key="12">
    <source>
        <dbReference type="ARBA" id="ARBA00023136"/>
    </source>
</evidence>
<dbReference type="NCBIfam" id="TIGR01494">
    <property type="entry name" value="ATPase_P-type"/>
    <property type="match status" value="1"/>
</dbReference>
<dbReference type="Gene3D" id="3.40.1110.10">
    <property type="entry name" value="Calcium-transporting ATPase, cytoplasmic domain N"/>
    <property type="match status" value="1"/>
</dbReference>
<evidence type="ECO:0000256" key="5">
    <source>
        <dbReference type="ARBA" id="ARBA00022553"/>
    </source>
</evidence>
<dbReference type="PRINTS" id="PR00119">
    <property type="entry name" value="CATATPASE"/>
</dbReference>
<dbReference type="PANTHER" id="PTHR43520">
    <property type="entry name" value="ATP7, ISOFORM B"/>
    <property type="match status" value="1"/>
</dbReference>
<keyword evidence="7" id="KW-0479">Metal-binding</keyword>
<dbReference type="SUPFAM" id="SSF56784">
    <property type="entry name" value="HAD-like"/>
    <property type="match status" value="1"/>
</dbReference>
<evidence type="ECO:0000259" key="14">
    <source>
        <dbReference type="Pfam" id="PF00122"/>
    </source>
</evidence>
<keyword evidence="11" id="KW-0406">Ion transport</keyword>
<dbReference type="Gene3D" id="2.70.150.10">
    <property type="entry name" value="Calcium-transporting ATPase, cytoplasmic transduction domain A"/>
    <property type="match status" value="1"/>
</dbReference>
<dbReference type="InterPro" id="IPR001757">
    <property type="entry name" value="P_typ_ATPase"/>
</dbReference>
<protein>
    <submittedName>
        <fullName evidence="15">Metal-transporting ATPase</fullName>
    </submittedName>
</protein>
<keyword evidence="12 13" id="KW-0472">Membrane</keyword>
<evidence type="ECO:0000256" key="9">
    <source>
        <dbReference type="ARBA" id="ARBA00022967"/>
    </source>
</evidence>